<dbReference type="RefSeq" id="WP_254157004.1">
    <property type="nucleotide sequence ID" value="NZ_CP100355.1"/>
</dbReference>
<dbReference type="EMBL" id="CP100355">
    <property type="protein sequence ID" value="UTF52921.1"/>
    <property type="molecule type" value="Genomic_DNA"/>
</dbReference>
<dbReference type="GeneID" id="73291221"/>
<dbReference type="Proteomes" id="UP001056855">
    <property type="component" value="Chromosome"/>
</dbReference>
<dbReference type="Gene3D" id="3.60.160.10">
    <property type="entry name" value="Mitochondrial biogenesis AIM24"/>
    <property type="match status" value="1"/>
</dbReference>
<keyword evidence="2" id="KW-1185">Reference proteome</keyword>
<reference evidence="1" key="1">
    <citation type="submission" date="2022-06" db="EMBL/GenBank/DDBJ databases">
        <title>Diverse halophilic archaea isolated from saline environments.</title>
        <authorList>
            <person name="Cui H.-L."/>
        </authorList>
    </citation>
    <scope>NUCLEOTIDE SEQUENCE</scope>
    <source>
        <strain evidence="1">WLHS1</strain>
    </source>
</reference>
<proteinExistence type="predicted"/>
<evidence type="ECO:0000313" key="2">
    <source>
        <dbReference type="Proteomes" id="UP001056855"/>
    </source>
</evidence>
<name>A0A9E7N8V9_9EURY</name>
<organism evidence="1 2">
    <name type="scientific">Natronosalvus rutilus</name>
    <dbReference type="NCBI Taxonomy" id="2953753"/>
    <lineage>
        <taxon>Archaea</taxon>
        <taxon>Methanobacteriati</taxon>
        <taxon>Methanobacteriota</taxon>
        <taxon>Stenosarchaea group</taxon>
        <taxon>Halobacteria</taxon>
        <taxon>Halobacteriales</taxon>
        <taxon>Natrialbaceae</taxon>
        <taxon>Natronosalvus</taxon>
    </lineage>
</organism>
<dbReference type="PANTHER" id="PTHR43657:SF1">
    <property type="entry name" value="ALTERED INHERITANCE OF MITOCHONDRIA PROTEIN 24, MITOCHONDRIAL"/>
    <property type="match status" value="1"/>
</dbReference>
<dbReference type="AlphaFoldDB" id="A0A9E7N8V9"/>
<accession>A0A9E7N8V9</accession>
<evidence type="ECO:0000313" key="1">
    <source>
        <dbReference type="EMBL" id="UTF52921.1"/>
    </source>
</evidence>
<dbReference type="Pfam" id="PF01987">
    <property type="entry name" value="AIM24"/>
    <property type="match status" value="1"/>
</dbReference>
<protein>
    <submittedName>
        <fullName evidence="1">TIGR00266 family protein</fullName>
    </submittedName>
</protein>
<dbReference type="KEGG" id="sawl:NGM29_14205"/>
<sequence>MKHSIAHRPSFALLQVDLETGESIMAEAGAMVSHTDGIDIVTSRGNDSLLGSVKRKVLGGESFFQNSFTARELGHITFAPPIPGDIVRHDLTDETLYVQSGSYLAADDSISVDTQFGGGKTLFGGEGLFLLKLSGTGPTFLSSYGAIEEKTIEPGERYVVDTGHIVAFEESLEFSVDRVGGLKSTLFSGEGLVCTFEGPGTLWLQSRSQDAFLSWLIPQLPTSDN</sequence>
<dbReference type="InterPro" id="IPR016031">
    <property type="entry name" value="Trp_RNA-bd_attenuator-like_dom"/>
</dbReference>
<dbReference type="InterPro" id="IPR002838">
    <property type="entry name" value="AIM24"/>
</dbReference>
<dbReference type="InterPro" id="IPR036983">
    <property type="entry name" value="AIM24_sf"/>
</dbReference>
<dbReference type="NCBIfam" id="TIGR00266">
    <property type="entry name" value="TIGR00266 family protein"/>
    <property type="match status" value="1"/>
</dbReference>
<dbReference type="SUPFAM" id="SSF51219">
    <property type="entry name" value="TRAP-like"/>
    <property type="match status" value="1"/>
</dbReference>
<gene>
    <name evidence="1" type="ORF">NGM29_14205</name>
</gene>
<dbReference type="PANTHER" id="PTHR43657">
    <property type="entry name" value="TRYPTOPHAN RNA-BINDING ATTENUATOR PROTEIN-LIKE PROTEIN"/>
    <property type="match status" value="1"/>
</dbReference>